<accession>A0A0S3S0U7</accession>
<sequence>MANALSKQITISAMDGLSFPFRFTQWRAVLATNSNASISFTSGGPTLGSKMLTNSPAKMAGTAKSTKRCTLKVPPSSPSRNIALFPVKSSSSTTPSPYTSLFAVNIFRS</sequence>
<keyword evidence="3" id="KW-1185">Reference proteome</keyword>
<evidence type="ECO:0000313" key="2">
    <source>
        <dbReference type="EMBL" id="BAT86439.1"/>
    </source>
</evidence>
<reference evidence="2 3" key="1">
    <citation type="journal article" date="2015" name="Sci. Rep.">
        <title>The power of single molecule real-time sequencing technology in the de novo assembly of a eukaryotic genome.</title>
        <authorList>
            <person name="Sakai H."/>
            <person name="Naito K."/>
            <person name="Ogiso-Tanaka E."/>
            <person name="Takahashi Y."/>
            <person name="Iseki K."/>
            <person name="Muto C."/>
            <person name="Satou K."/>
            <person name="Teruya K."/>
            <person name="Shiroma A."/>
            <person name="Shimoji M."/>
            <person name="Hirano T."/>
            <person name="Itoh T."/>
            <person name="Kaga A."/>
            <person name="Tomooka N."/>
        </authorList>
    </citation>
    <scope>NUCLEOTIDE SEQUENCE [LARGE SCALE GENOMIC DNA]</scope>
    <source>
        <strain evidence="3">cv. Shumari</strain>
    </source>
</reference>
<evidence type="ECO:0000313" key="3">
    <source>
        <dbReference type="Proteomes" id="UP000291084"/>
    </source>
</evidence>
<gene>
    <name evidence="2" type="primary">Vigan.04G409100</name>
    <name evidence="2" type="ORF">VIGAN_04409100</name>
</gene>
<name>A0A0S3S0U7_PHAAN</name>
<evidence type="ECO:0000256" key="1">
    <source>
        <dbReference type="SAM" id="MobiDB-lite"/>
    </source>
</evidence>
<organism evidence="2 3">
    <name type="scientific">Vigna angularis var. angularis</name>
    <dbReference type="NCBI Taxonomy" id="157739"/>
    <lineage>
        <taxon>Eukaryota</taxon>
        <taxon>Viridiplantae</taxon>
        <taxon>Streptophyta</taxon>
        <taxon>Embryophyta</taxon>
        <taxon>Tracheophyta</taxon>
        <taxon>Spermatophyta</taxon>
        <taxon>Magnoliopsida</taxon>
        <taxon>eudicotyledons</taxon>
        <taxon>Gunneridae</taxon>
        <taxon>Pentapetalae</taxon>
        <taxon>rosids</taxon>
        <taxon>fabids</taxon>
        <taxon>Fabales</taxon>
        <taxon>Fabaceae</taxon>
        <taxon>Papilionoideae</taxon>
        <taxon>50 kb inversion clade</taxon>
        <taxon>NPAAA clade</taxon>
        <taxon>indigoferoid/millettioid clade</taxon>
        <taxon>Phaseoleae</taxon>
        <taxon>Vigna</taxon>
    </lineage>
</organism>
<dbReference type="EMBL" id="AP015037">
    <property type="protein sequence ID" value="BAT86439.1"/>
    <property type="molecule type" value="Genomic_DNA"/>
</dbReference>
<proteinExistence type="predicted"/>
<protein>
    <submittedName>
        <fullName evidence="2">Uncharacterized protein</fullName>
    </submittedName>
</protein>
<feature type="region of interest" description="Disordered" evidence="1">
    <location>
        <begin position="51"/>
        <end position="75"/>
    </location>
</feature>
<dbReference type="AlphaFoldDB" id="A0A0S3S0U7"/>
<dbReference type="Proteomes" id="UP000291084">
    <property type="component" value="Chromosome 4"/>
</dbReference>